<dbReference type="AlphaFoldDB" id="X1RM85"/>
<evidence type="ECO:0000313" key="1">
    <source>
        <dbReference type="EMBL" id="GAI56639.1"/>
    </source>
</evidence>
<gene>
    <name evidence="1" type="ORF">S06H3_61946</name>
</gene>
<feature type="non-terminal residue" evidence="1">
    <location>
        <position position="33"/>
    </location>
</feature>
<sequence length="33" mass="3887">MEVYRSEVDQDGFDIILDDRDNMKKVQVKTVIS</sequence>
<organism evidence="1">
    <name type="scientific">marine sediment metagenome</name>
    <dbReference type="NCBI Taxonomy" id="412755"/>
    <lineage>
        <taxon>unclassified sequences</taxon>
        <taxon>metagenomes</taxon>
        <taxon>ecological metagenomes</taxon>
    </lineage>
</organism>
<reference evidence="1" key="1">
    <citation type="journal article" date="2014" name="Front. Microbiol.">
        <title>High frequency of phylogenetically diverse reductive dehalogenase-homologous genes in deep subseafloor sedimentary metagenomes.</title>
        <authorList>
            <person name="Kawai M."/>
            <person name="Futagami T."/>
            <person name="Toyoda A."/>
            <person name="Takaki Y."/>
            <person name="Nishi S."/>
            <person name="Hori S."/>
            <person name="Arai W."/>
            <person name="Tsubouchi T."/>
            <person name="Morono Y."/>
            <person name="Uchiyama I."/>
            <person name="Ito T."/>
            <person name="Fujiyama A."/>
            <person name="Inagaki F."/>
            <person name="Takami H."/>
        </authorList>
    </citation>
    <scope>NUCLEOTIDE SEQUENCE</scope>
    <source>
        <strain evidence="1">Expedition CK06-06</strain>
    </source>
</reference>
<comment type="caution">
    <text evidence="1">The sequence shown here is derived from an EMBL/GenBank/DDBJ whole genome shotgun (WGS) entry which is preliminary data.</text>
</comment>
<name>X1RM85_9ZZZZ</name>
<accession>X1RM85</accession>
<dbReference type="EMBL" id="BARV01040728">
    <property type="protein sequence ID" value="GAI56639.1"/>
    <property type="molecule type" value="Genomic_DNA"/>
</dbReference>
<proteinExistence type="predicted"/>
<protein>
    <submittedName>
        <fullName evidence="1">Uncharacterized protein</fullName>
    </submittedName>
</protein>